<dbReference type="Proteomes" id="UP000537126">
    <property type="component" value="Unassembled WGS sequence"/>
</dbReference>
<keyword evidence="1" id="KW-0732">Signal</keyword>
<reference evidence="2 3" key="1">
    <citation type="submission" date="2020-03" db="EMBL/GenBank/DDBJ databases">
        <title>Genomic Encyclopedia of Type Strains, Phase IV (KMG-IV): sequencing the most valuable type-strain genomes for metagenomic binning, comparative biology and taxonomic classification.</title>
        <authorList>
            <person name="Goeker M."/>
        </authorList>
    </citation>
    <scope>NUCLEOTIDE SEQUENCE [LARGE SCALE GENOMIC DNA]</scope>
    <source>
        <strain evidence="2 3">DSM 5718</strain>
    </source>
</reference>
<protein>
    <recommendedName>
        <fullName evidence="4">Lipoprotein</fullName>
    </recommendedName>
</protein>
<feature type="signal peptide" evidence="1">
    <location>
        <begin position="1"/>
        <end position="25"/>
    </location>
</feature>
<keyword evidence="3" id="KW-1185">Reference proteome</keyword>
<dbReference type="AlphaFoldDB" id="A0A846MMA1"/>
<evidence type="ECO:0000256" key="1">
    <source>
        <dbReference type="SAM" id="SignalP"/>
    </source>
</evidence>
<accession>A0A846MMA1</accession>
<name>A0A846MMA1_9BACT</name>
<organism evidence="2 3">
    <name type="scientific">Thermonema lapsum</name>
    <dbReference type="NCBI Taxonomy" id="28195"/>
    <lineage>
        <taxon>Bacteria</taxon>
        <taxon>Pseudomonadati</taxon>
        <taxon>Bacteroidota</taxon>
        <taxon>Cytophagia</taxon>
        <taxon>Cytophagales</taxon>
        <taxon>Thermonemataceae</taxon>
        <taxon>Thermonema</taxon>
    </lineage>
</organism>
<proteinExistence type="predicted"/>
<dbReference type="PROSITE" id="PS51257">
    <property type="entry name" value="PROKAR_LIPOPROTEIN"/>
    <property type="match status" value="1"/>
</dbReference>
<feature type="chain" id="PRO_5032804379" description="Lipoprotein" evidence="1">
    <location>
        <begin position="26"/>
        <end position="265"/>
    </location>
</feature>
<gene>
    <name evidence="2" type="ORF">FHS56_000061</name>
</gene>
<dbReference type="RefSeq" id="WP_166917899.1">
    <property type="nucleotide sequence ID" value="NZ_JAASRN010000001.1"/>
</dbReference>
<evidence type="ECO:0000313" key="2">
    <source>
        <dbReference type="EMBL" id="NIK72575.1"/>
    </source>
</evidence>
<comment type="caution">
    <text evidence="2">The sequence shown here is derived from an EMBL/GenBank/DDBJ whole genome shotgun (WGS) entry which is preliminary data.</text>
</comment>
<sequence length="265" mass="30036">MLRTFSFCFTFIAALLLSCQSTRHAKGQGAALKNGTSSMNATLPADFSITLIENQGMLPVYSTIFISAEECYFEEYEYMAHRRNAFKLSPEQLHRIWQTLQNNAFEHIESEKHNIADRGGISLFVQHNGKKTKLYDVGSYVLKDEWRKQFYEIVTVIKEMTDEALRQEKVRVQIHIASSITSTDYILGVFVRGGVNYNSEKEGKKSSLTMDLLPGDHVLSATLQENTQPPYSRKTVAHLMSPFSVSGDKEQAFTLNYVNGNLVLK</sequence>
<evidence type="ECO:0000313" key="3">
    <source>
        <dbReference type="Proteomes" id="UP000537126"/>
    </source>
</evidence>
<evidence type="ECO:0008006" key="4">
    <source>
        <dbReference type="Google" id="ProtNLM"/>
    </source>
</evidence>
<dbReference type="EMBL" id="JAASRN010000001">
    <property type="protein sequence ID" value="NIK72575.1"/>
    <property type="molecule type" value="Genomic_DNA"/>
</dbReference>